<proteinExistence type="inferred from homology"/>
<dbReference type="PIRSF" id="PIRSF001365">
    <property type="entry name" value="DHDPS"/>
    <property type="match status" value="1"/>
</dbReference>
<dbReference type="RefSeq" id="WP_014370738.1">
    <property type="nucleotide sequence ID" value="NC_016935.1"/>
</dbReference>
<organism evidence="5 6">
    <name type="scientific">Paenibacillus mucilaginosus 3016</name>
    <dbReference type="NCBI Taxonomy" id="1116391"/>
    <lineage>
        <taxon>Bacteria</taxon>
        <taxon>Bacillati</taxon>
        <taxon>Bacillota</taxon>
        <taxon>Bacilli</taxon>
        <taxon>Bacillales</taxon>
        <taxon>Paenibacillaceae</taxon>
        <taxon>Paenibacillus</taxon>
    </lineage>
</organism>
<evidence type="ECO:0000256" key="3">
    <source>
        <dbReference type="PIRNR" id="PIRNR001365"/>
    </source>
</evidence>
<dbReference type="InterPro" id="IPR002220">
    <property type="entry name" value="DapA-like"/>
</dbReference>
<name>H6NK39_9BACL</name>
<evidence type="ECO:0000313" key="5">
    <source>
        <dbReference type="EMBL" id="AFC30892.1"/>
    </source>
</evidence>
<evidence type="ECO:0000313" key="6">
    <source>
        <dbReference type="Proteomes" id="UP000007523"/>
    </source>
</evidence>
<dbReference type="SUPFAM" id="SSF51569">
    <property type="entry name" value="Aldolase"/>
    <property type="match status" value="1"/>
</dbReference>
<dbReference type="STRING" id="1116391.PM3016_4110"/>
<dbReference type="PANTHER" id="PTHR12128:SF66">
    <property type="entry name" value="4-HYDROXY-2-OXOGLUTARATE ALDOLASE, MITOCHONDRIAL"/>
    <property type="match status" value="1"/>
</dbReference>
<dbReference type="Pfam" id="PF00701">
    <property type="entry name" value="DHDPS"/>
    <property type="match status" value="1"/>
</dbReference>
<dbReference type="CDD" id="cd00408">
    <property type="entry name" value="DHDPS-like"/>
    <property type="match status" value="1"/>
</dbReference>
<keyword evidence="6" id="KW-1185">Reference proteome</keyword>
<sequence>MRRKLQGGVWPTMLTPFTKEDKVDYEALGRLVEWYIDRGVHGLFAVCQSSEMFRLTLGERAGIAEFVVKKAAGRVPVVASGHIADSPEDQAAELTVMAGTGIDALVLITNRLAGPGDPDEVMAEQLQRLIERLPQDLPLGMYECPYPYKRLISPELLKWCADSGRFQFLKDTCCDLETLRLRMDAVRGSGLQIYNANSATLLESLPLGIAGYSGVMANFHPELYVWLLNRFREEPEETGGLMDFLSVAAWVEKQLYPVSAKYYLKLEGVLDHWSARTADARDLTATHRLELEQLRRLTETYRRRITQ</sequence>
<dbReference type="HOGENOM" id="CLU_049343_2_0_9"/>
<evidence type="ECO:0000256" key="4">
    <source>
        <dbReference type="PIRSR" id="PIRSR001365-1"/>
    </source>
</evidence>
<evidence type="ECO:0000256" key="2">
    <source>
        <dbReference type="ARBA" id="ARBA00023239"/>
    </source>
</evidence>
<dbReference type="GO" id="GO:0008840">
    <property type="term" value="F:4-hydroxy-tetrahydrodipicolinate synthase activity"/>
    <property type="evidence" value="ECO:0007669"/>
    <property type="project" value="TreeGrafter"/>
</dbReference>
<dbReference type="KEGG" id="pmq:PM3016_4110"/>
<dbReference type="AlphaFoldDB" id="H6NK39"/>
<protein>
    <submittedName>
        <fullName evidence="5">Dihydrodipicolinate synthetase</fullName>
    </submittedName>
</protein>
<evidence type="ECO:0000256" key="1">
    <source>
        <dbReference type="ARBA" id="ARBA00007592"/>
    </source>
</evidence>
<dbReference type="Gene3D" id="3.20.20.70">
    <property type="entry name" value="Aldolase class I"/>
    <property type="match status" value="1"/>
</dbReference>
<dbReference type="Proteomes" id="UP000007523">
    <property type="component" value="Chromosome"/>
</dbReference>
<dbReference type="InterPro" id="IPR013785">
    <property type="entry name" value="Aldolase_TIM"/>
</dbReference>
<gene>
    <name evidence="5" type="ORF">PM3016_4110</name>
</gene>
<feature type="active site" description="Proton donor/acceptor" evidence="4">
    <location>
        <position position="142"/>
    </location>
</feature>
<dbReference type="PANTHER" id="PTHR12128">
    <property type="entry name" value="DIHYDRODIPICOLINATE SYNTHASE"/>
    <property type="match status" value="1"/>
</dbReference>
<feature type="active site" description="Schiff-base intermediate with substrate" evidence="4">
    <location>
        <position position="170"/>
    </location>
</feature>
<dbReference type="SMART" id="SM01130">
    <property type="entry name" value="DHDPS"/>
    <property type="match status" value="1"/>
</dbReference>
<accession>H6NK39</accession>
<keyword evidence="2 3" id="KW-0456">Lyase</keyword>
<reference evidence="5 6" key="1">
    <citation type="journal article" date="2012" name="J. Bacteriol.">
        <title>Complete Genome Sequence of Paenibacillus mucilaginosus 3016, a Bacterium Functional as Microbial Fertilizer.</title>
        <authorList>
            <person name="Ma M."/>
            <person name="Wang Z."/>
            <person name="Li L."/>
            <person name="Jiang X."/>
            <person name="Guan D."/>
            <person name="Cao F."/>
            <person name="Chen H."/>
            <person name="Wang X."/>
            <person name="Shen D."/>
            <person name="Du B."/>
            <person name="Li J."/>
        </authorList>
    </citation>
    <scope>NUCLEOTIDE SEQUENCE [LARGE SCALE GENOMIC DNA]</scope>
    <source>
        <strain evidence="5 6">3016</strain>
    </source>
</reference>
<dbReference type="EMBL" id="CP003235">
    <property type="protein sequence ID" value="AFC30892.1"/>
    <property type="molecule type" value="Genomic_DNA"/>
</dbReference>
<comment type="similarity">
    <text evidence="1 3">Belongs to the DapA family.</text>
</comment>